<feature type="binding site" evidence="5">
    <location>
        <position position="43"/>
    </location>
    <ligand>
        <name>substrate</name>
    </ligand>
</feature>
<dbReference type="SUPFAM" id="SSF51735">
    <property type="entry name" value="NAD(P)-binding Rossmann-fold domains"/>
    <property type="match status" value="1"/>
</dbReference>
<comment type="subcellular location">
    <subcellularLocation>
        <location evidence="5">Cytoplasm</location>
    </subcellularLocation>
</comment>
<dbReference type="CDD" id="cd12158">
    <property type="entry name" value="ErythrP_dh"/>
    <property type="match status" value="1"/>
</dbReference>
<dbReference type="PANTHER" id="PTHR10996">
    <property type="entry name" value="2-HYDROXYACID DEHYDROGENASE-RELATED"/>
    <property type="match status" value="1"/>
</dbReference>
<keyword evidence="10" id="KW-1185">Reference proteome</keyword>
<protein>
    <recommendedName>
        <fullName evidence="5">Erythronate-4-phosphate dehydrogenase</fullName>
        <ecNumber evidence="5">1.1.1.290</ecNumber>
    </recommendedName>
</protein>
<dbReference type="InterPro" id="IPR050223">
    <property type="entry name" value="D-isomer_2-hydroxyacid_DH"/>
</dbReference>
<proteinExistence type="inferred from homology"/>
<dbReference type="PROSITE" id="PS00671">
    <property type="entry name" value="D_2_HYDROXYACID_DH_3"/>
    <property type="match status" value="1"/>
</dbReference>
<dbReference type="InterPro" id="IPR020921">
    <property type="entry name" value="Erythronate-4-P_DHase"/>
</dbReference>
<dbReference type="AlphaFoldDB" id="A0A1X9NH53"/>
<keyword evidence="2 5" id="KW-0560">Oxidoreductase</keyword>
<feature type="binding site" evidence="5">
    <location>
        <position position="254"/>
    </location>
    <ligand>
        <name>substrate</name>
    </ligand>
</feature>
<feature type="domain" description="D-isomer specific 2-hydroxyacid dehydrogenase NAD-binding" evidence="7">
    <location>
        <begin position="112"/>
        <end position="252"/>
    </location>
</feature>
<evidence type="ECO:0000256" key="1">
    <source>
        <dbReference type="ARBA" id="ARBA00022490"/>
    </source>
</evidence>
<dbReference type="HAMAP" id="MF_01825">
    <property type="entry name" value="PdxB"/>
    <property type="match status" value="1"/>
</dbReference>
<evidence type="ECO:0000313" key="10">
    <source>
        <dbReference type="Proteomes" id="UP000193450"/>
    </source>
</evidence>
<reference evidence="9 10" key="1">
    <citation type="submission" date="2016-11" db="EMBL/GenBank/DDBJ databases">
        <title>Trade-off between light-utilization and light-protection in marine flavobacteria.</title>
        <authorList>
            <person name="Kumagai Y."/>
        </authorList>
    </citation>
    <scope>NUCLEOTIDE SEQUENCE [LARGE SCALE GENOMIC DNA]</scope>
    <source>
        <strain evidence="9 10">NBRC 107125</strain>
    </source>
</reference>
<dbReference type="GO" id="GO:0033711">
    <property type="term" value="F:4-phosphoerythronate dehydrogenase activity"/>
    <property type="evidence" value="ECO:0007669"/>
    <property type="project" value="UniProtKB-EC"/>
</dbReference>
<dbReference type="Proteomes" id="UP000193450">
    <property type="component" value="Chromosome"/>
</dbReference>
<dbReference type="InterPro" id="IPR038251">
    <property type="entry name" value="PdxB_dimer_sf"/>
</dbReference>
<feature type="active site" description="Proton donor" evidence="5">
    <location>
        <position position="250"/>
    </location>
</feature>
<evidence type="ECO:0000256" key="2">
    <source>
        <dbReference type="ARBA" id="ARBA00023002"/>
    </source>
</evidence>
<comment type="similarity">
    <text evidence="5">Belongs to the D-isomer specific 2-hydroxyacid dehydrogenase family. PdxB subfamily.</text>
</comment>
<dbReference type="InterPro" id="IPR006139">
    <property type="entry name" value="D-isomer_2_OHA_DH_cat_dom"/>
</dbReference>
<dbReference type="Gene3D" id="3.30.1370.170">
    <property type="match status" value="1"/>
</dbReference>
<dbReference type="GO" id="GO:0051287">
    <property type="term" value="F:NAD binding"/>
    <property type="evidence" value="ECO:0007669"/>
    <property type="project" value="InterPro"/>
</dbReference>
<dbReference type="EMBL" id="CP019343">
    <property type="protein sequence ID" value="ARN76491.1"/>
    <property type="molecule type" value="Genomic_DNA"/>
</dbReference>
<dbReference type="InterPro" id="IPR006140">
    <property type="entry name" value="D-isomer_DH_NAD-bd"/>
</dbReference>
<accession>A0A1X9NH53</accession>
<dbReference type="STRING" id="716816.BST96_18400"/>
<name>A0A1X9NH53_9GAMM</name>
<comment type="function">
    <text evidence="5">Catalyzes the oxidation of erythronate-4-phosphate to 3-hydroxy-2-oxo-4-phosphonooxybutanoate.</text>
</comment>
<comment type="caution">
    <text evidence="5">Lacks conserved residue(s) required for the propagation of feature annotation.</text>
</comment>
<dbReference type="InterPro" id="IPR029753">
    <property type="entry name" value="D-isomer_DH_CS"/>
</dbReference>
<dbReference type="KEGG" id="osg:BST96_18400"/>
<comment type="catalytic activity">
    <reaction evidence="5">
        <text>4-phospho-D-erythronate + NAD(+) = (R)-3-hydroxy-2-oxo-4-phosphooxybutanoate + NADH + H(+)</text>
        <dbReference type="Rhea" id="RHEA:18829"/>
        <dbReference type="ChEBI" id="CHEBI:15378"/>
        <dbReference type="ChEBI" id="CHEBI:57540"/>
        <dbReference type="ChEBI" id="CHEBI:57945"/>
        <dbReference type="ChEBI" id="CHEBI:58538"/>
        <dbReference type="ChEBI" id="CHEBI:58766"/>
        <dbReference type="EC" id="1.1.1.290"/>
    </reaction>
</comment>
<feature type="domain" description="D-isomer specific 2-hydroxyacid dehydrogenase catalytic" evidence="6">
    <location>
        <begin position="17"/>
        <end position="283"/>
    </location>
</feature>
<feature type="domain" description="Erythronate-4-phosphate dehydrogenase dimerisation" evidence="8">
    <location>
        <begin position="292"/>
        <end position="359"/>
    </location>
</feature>
<gene>
    <name evidence="5" type="primary">pdxB</name>
    <name evidence="9" type="ORF">BST96_18400</name>
</gene>
<evidence type="ECO:0000259" key="7">
    <source>
        <dbReference type="Pfam" id="PF02826"/>
    </source>
</evidence>
<dbReference type="GO" id="GO:0046983">
    <property type="term" value="F:protein dimerization activity"/>
    <property type="evidence" value="ECO:0007669"/>
    <property type="project" value="InterPro"/>
</dbReference>
<dbReference type="Pfam" id="PF11890">
    <property type="entry name" value="DUF3410"/>
    <property type="match status" value="1"/>
</dbReference>
<feature type="binding site" evidence="5">
    <location>
        <position position="228"/>
    </location>
    <ligand>
        <name>NAD(+)</name>
        <dbReference type="ChEBI" id="CHEBI:57540"/>
    </ligand>
</feature>
<keyword evidence="4 5" id="KW-0664">Pyridoxine biosynthesis</keyword>
<dbReference type="Pfam" id="PF00389">
    <property type="entry name" value="2-Hacid_dh"/>
    <property type="match status" value="1"/>
</dbReference>
<feature type="active site" evidence="5">
    <location>
        <position position="204"/>
    </location>
</feature>
<evidence type="ECO:0000256" key="3">
    <source>
        <dbReference type="ARBA" id="ARBA00023027"/>
    </source>
</evidence>
<evidence type="ECO:0000256" key="4">
    <source>
        <dbReference type="ARBA" id="ARBA00023096"/>
    </source>
</evidence>
<organism evidence="9 10">
    <name type="scientific">Oceanicoccus sagamiensis</name>
    <dbReference type="NCBI Taxonomy" id="716816"/>
    <lineage>
        <taxon>Bacteria</taxon>
        <taxon>Pseudomonadati</taxon>
        <taxon>Pseudomonadota</taxon>
        <taxon>Gammaproteobacteria</taxon>
        <taxon>Cellvibrionales</taxon>
        <taxon>Spongiibacteraceae</taxon>
        <taxon>Oceanicoccus</taxon>
    </lineage>
</organism>
<comment type="pathway">
    <text evidence="5">Cofactor biosynthesis; pyridoxine 5'-phosphate biosynthesis; pyridoxine 5'-phosphate from D-erythrose 4-phosphate: step 2/5.</text>
</comment>
<sequence length="377" mass="41150">MVADENIPQVAEQFASLGEVTVVNGRKLSRQQLRDADILLVRSVTQVDQSLLDGTSVRFVATATIGTDHLDIDYLDAHQIGWASAPGCNADSVVDYMISVFCRLQGVLELLMADGTVGIVGMGNVGSRLYQRLSRLGIACSAYDPLIDPQRYPVLTDLETVLQADIICLHAPLTTAEPYPSFHLLDEQRLAALKPGAVLINAGRGAVIDNSALQALLNEHDDICTVLDVWENEPTPDMALLKRVDLGSPHIAGYSYDGKLAGTAMIYQACCEFFSVEPVKAPVAEEDTALTLTIREQSDVIAAMREAVLACYDVAEDDQRFRGGLLHADQHERGAVFDQLRKNYPVRRELSRYRIANVNALDPPVQDGLAALGFICR</sequence>
<evidence type="ECO:0000259" key="6">
    <source>
        <dbReference type="Pfam" id="PF00389"/>
    </source>
</evidence>
<dbReference type="GO" id="GO:0008615">
    <property type="term" value="P:pyridoxine biosynthetic process"/>
    <property type="evidence" value="ECO:0007669"/>
    <property type="project" value="UniProtKB-UniRule"/>
</dbReference>
<comment type="subunit">
    <text evidence="5">Homodimer.</text>
</comment>
<dbReference type="Pfam" id="PF02826">
    <property type="entry name" value="2-Hacid_dh_C"/>
    <property type="match status" value="1"/>
</dbReference>
<dbReference type="InterPro" id="IPR036291">
    <property type="entry name" value="NAD(P)-bd_dom_sf"/>
</dbReference>
<dbReference type="InterPro" id="IPR024531">
    <property type="entry name" value="Erythronate-4-P_DHase_dimer"/>
</dbReference>
<evidence type="ECO:0000313" key="9">
    <source>
        <dbReference type="EMBL" id="ARN76491.1"/>
    </source>
</evidence>
<keyword evidence="1 5" id="KW-0963">Cytoplasm</keyword>
<feature type="active site" evidence="5">
    <location>
        <position position="233"/>
    </location>
</feature>
<feature type="binding site" evidence="5">
    <location>
        <position position="144"/>
    </location>
    <ligand>
        <name>NAD(+)</name>
        <dbReference type="ChEBI" id="CHEBI:57540"/>
    </ligand>
</feature>
<dbReference type="SUPFAM" id="SSF52283">
    <property type="entry name" value="Formate/glycerate dehydrogenase catalytic domain-like"/>
    <property type="match status" value="1"/>
</dbReference>
<keyword evidence="3 5" id="KW-0520">NAD</keyword>
<dbReference type="UniPathway" id="UPA00244">
    <property type="reaction ID" value="UER00310"/>
</dbReference>
<evidence type="ECO:0000259" key="8">
    <source>
        <dbReference type="Pfam" id="PF11890"/>
    </source>
</evidence>
<evidence type="ECO:0000256" key="5">
    <source>
        <dbReference type="HAMAP-Rule" id="MF_01825"/>
    </source>
</evidence>
<feature type="binding site" evidence="5">
    <location>
        <position position="253"/>
    </location>
    <ligand>
        <name>NAD(+)</name>
        <dbReference type="ChEBI" id="CHEBI:57540"/>
    </ligand>
</feature>
<dbReference type="GO" id="GO:0005737">
    <property type="term" value="C:cytoplasm"/>
    <property type="evidence" value="ECO:0007669"/>
    <property type="project" value="UniProtKB-SubCell"/>
</dbReference>
<feature type="binding site" evidence="5">
    <location>
        <position position="64"/>
    </location>
    <ligand>
        <name>substrate</name>
    </ligand>
</feature>
<dbReference type="EC" id="1.1.1.290" evidence="5"/>
<dbReference type="Gene3D" id="3.40.50.720">
    <property type="entry name" value="NAD(P)-binding Rossmann-like Domain"/>
    <property type="match status" value="2"/>
</dbReference>